<dbReference type="EMBL" id="BAAAHP010000075">
    <property type="protein sequence ID" value="GAA0935485.1"/>
    <property type="molecule type" value="Genomic_DNA"/>
</dbReference>
<dbReference type="Proteomes" id="UP001499967">
    <property type="component" value="Unassembled WGS sequence"/>
</dbReference>
<evidence type="ECO:0008006" key="3">
    <source>
        <dbReference type="Google" id="ProtNLM"/>
    </source>
</evidence>
<dbReference type="SUPFAM" id="SSF69118">
    <property type="entry name" value="AhpD-like"/>
    <property type="match status" value="1"/>
</dbReference>
<reference evidence="2" key="1">
    <citation type="journal article" date="2019" name="Int. J. Syst. Evol. Microbiol.">
        <title>The Global Catalogue of Microorganisms (GCM) 10K type strain sequencing project: providing services to taxonomists for standard genome sequencing and annotation.</title>
        <authorList>
            <consortium name="The Broad Institute Genomics Platform"/>
            <consortium name="The Broad Institute Genome Sequencing Center for Infectious Disease"/>
            <person name="Wu L."/>
            <person name="Ma J."/>
        </authorList>
    </citation>
    <scope>NUCLEOTIDE SEQUENCE [LARGE SCALE GENOMIC DNA]</scope>
    <source>
        <strain evidence="2">JCM 11117</strain>
    </source>
</reference>
<protein>
    <recommendedName>
        <fullName evidence="3">Alkylhydroperoxidase family enzyme</fullName>
    </recommendedName>
</protein>
<evidence type="ECO:0000313" key="1">
    <source>
        <dbReference type="EMBL" id="GAA0935485.1"/>
    </source>
</evidence>
<sequence>MARVAPLPVDPAGNAVTNSVLARVLGRRPEILAAFGRLDAAARFHGLLSPALKESLRRATAGEIGCAYCESLGTGTPEPADRRESLAVAFAKMIAEDPAGISDAQFDVLREEFTEEEIVELVAFVCFVGIAGQMFGAVMGLEAADPEEAAAYQAVLERRG</sequence>
<proteinExistence type="predicted"/>
<dbReference type="RefSeq" id="WP_343941690.1">
    <property type="nucleotide sequence ID" value="NZ_BAAAHP010000075.1"/>
</dbReference>
<organism evidence="1 2">
    <name type="scientific">Pseudonocardia zijingensis</name>
    <dbReference type="NCBI Taxonomy" id="153376"/>
    <lineage>
        <taxon>Bacteria</taxon>
        <taxon>Bacillati</taxon>
        <taxon>Actinomycetota</taxon>
        <taxon>Actinomycetes</taxon>
        <taxon>Pseudonocardiales</taxon>
        <taxon>Pseudonocardiaceae</taxon>
        <taxon>Pseudonocardia</taxon>
    </lineage>
</organism>
<evidence type="ECO:0000313" key="2">
    <source>
        <dbReference type="Proteomes" id="UP001499967"/>
    </source>
</evidence>
<dbReference type="Gene3D" id="1.20.1290.10">
    <property type="entry name" value="AhpD-like"/>
    <property type="match status" value="2"/>
</dbReference>
<gene>
    <name evidence="1" type="ORF">GCM10009559_26990</name>
</gene>
<accession>A0ABP4AJ59</accession>
<name>A0ABP4AJ59_9PSEU</name>
<comment type="caution">
    <text evidence="1">The sequence shown here is derived from an EMBL/GenBank/DDBJ whole genome shotgun (WGS) entry which is preliminary data.</text>
</comment>
<keyword evidence="2" id="KW-1185">Reference proteome</keyword>
<dbReference type="InterPro" id="IPR029032">
    <property type="entry name" value="AhpD-like"/>
</dbReference>